<reference evidence="2 3" key="1">
    <citation type="submission" date="2018-10" db="EMBL/GenBank/DDBJ databases">
        <title>Sequencing the genomes of 1000 actinobacteria strains.</title>
        <authorList>
            <person name="Klenk H.-P."/>
        </authorList>
    </citation>
    <scope>NUCLEOTIDE SEQUENCE [LARGE SCALE GENOMIC DNA]</scope>
    <source>
        <strain evidence="2 3">DSM 43911</strain>
    </source>
</reference>
<gene>
    <name evidence="2" type="ORF">DFJ66_4504</name>
</gene>
<keyword evidence="3" id="KW-1185">Reference proteome</keyword>
<evidence type="ECO:0000313" key="2">
    <source>
        <dbReference type="EMBL" id="RKT71223.1"/>
    </source>
</evidence>
<evidence type="ECO:0000256" key="1">
    <source>
        <dbReference type="SAM" id="MobiDB-lite"/>
    </source>
</evidence>
<dbReference type="AlphaFoldDB" id="A0A495XF26"/>
<sequence>MGQLSFFSAEARQPCVADLAGLLCGPGRAVGFARGRAARIAVPLDERWRGSALVAALAERGVQARVALVPPPEPEPDAEDVTEETEPVEVEPPPDVWEVATPFRTDLTGLAAQWGEGGAKLVPPDFTLHGGVLRMWALASGRWAESGYVLGLDPCAPDTHEPLQKALASSGLPATLLKSGGPALRVVGRRRLERLAELVGRAPRGVGERTWPAA</sequence>
<protein>
    <submittedName>
        <fullName evidence="2">Uncharacterized protein</fullName>
    </submittedName>
</protein>
<accession>A0A495XF26</accession>
<dbReference type="Proteomes" id="UP000272729">
    <property type="component" value="Unassembled WGS sequence"/>
</dbReference>
<proteinExistence type="predicted"/>
<dbReference type="RefSeq" id="WP_121223577.1">
    <property type="nucleotide sequence ID" value="NZ_JBIUBA010000001.1"/>
</dbReference>
<evidence type="ECO:0000313" key="3">
    <source>
        <dbReference type="Proteomes" id="UP000272729"/>
    </source>
</evidence>
<feature type="region of interest" description="Disordered" evidence="1">
    <location>
        <begin position="69"/>
        <end position="94"/>
    </location>
</feature>
<dbReference type="EMBL" id="RBXR01000001">
    <property type="protein sequence ID" value="RKT71223.1"/>
    <property type="molecule type" value="Genomic_DNA"/>
</dbReference>
<name>A0A495XF26_9PSEU</name>
<organism evidence="2 3">
    <name type="scientific">Saccharothrix variisporea</name>
    <dbReference type="NCBI Taxonomy" id="543527"/>
    <lineage>
        <taxon>Bacteria</taxon>
        <taxon>Bacillati</taxon>
        <taxon>Actinomycetota</taxon>
        <taxon>Actinomycetes</taxon>
        <taxon>Pseudonocardiales</taxon>
        <taxon>Pseudonocardiaceae</taxon>
        <taxon>Saccharothrix</taxon>
    </lineage>
</organism>
<feature type="compositionally biased region" description="Acidic residues" evidence="1">
    <location>
        <begin position="74"/>
        <end position="89"/>
    </location>
</feature>
<comment type="caution">
    <text evidence="2">The sequence shown here is derived from an EMBL/GenBank/DDBJ whole genome shotgun (WGS) entry which is preliminary data.</text>
</comment>
<dbReference type="OrthoDB" id="3403532at2"/>